<dbReference type="EMBL" id="PRDS01000010">
    <property type="protein sequence ID" value="PPB79700.1"/>
    <property type="molecule type" value="Genomic_DNA"/>
</dbReference>
<accession>A0A2S5JE77</accession>
<evidence type="ECO:0000313" key="2">
    <source>
        <dbReference type="Proteomes" id="UP000239736"/>
    </source>
</evidence>
<sequence>MTRLLLVIYNLVLDRVASTIAVPPQLIALSGTSRVPSRRLPSPFSAPGMRT</sequence>
<keyword evidence="2" id="KW-1185">Reference proteome</keyword>
<proteinExistence type="predicted"/>
<gene>
    <name evidence="1" type="ORF">LV82_02717</name>
</gene>
<comment type="caution">
    <text evidence="1">The sequence shown here is derived from an EMBL/GenBank/DDBJ whole genome shotgun (WGS) entry which is preliminary data.</text>
</comment>
<dbReference type="RefSeq" id="WP_170063442.1">
    <property type="nucleotide sequence ID" value="NZ_PRDS01000010.1"/>
</dbReference>
<name>A0A2S5JE77_9RHOB</name>
<dbReference type="AlphaFoldDB" id="A0A2S5JE77"/>
<reference evidence="1 2" key="1">
    <citation type="submission" date="2018-01" db="EMBL/GenBank/DDBJ databases">
        <title>Genomic Encyclopedia of Archaeal and Bacterial Type Strains, Phase II (KMG-II): from individual species to whole genera.</title>
        <authorList>
            <person name="Goeker M."/>
        </authorList>
    </citation>
    <scope>NUCLEOTIDE SEQUENCE [LARGE SCALE GENOMIC DNA]</scope>
    <source>
        <strain evidence="1 2">DSM 12048</strain>
    </source>
</reference>
<dbReference type="Proteomes" id="UP000239736">
    <property type="component" value="Unassembled WGS sequence"/>
</dbReference>
<protein>
    <submittedName>
        <fullName evidence="1">Uncharacterized protein</fullName>
    </submittedName>
</protein>
<evidence type="ECO:0000313" key="1">
    <source>
        <dbReference type="EMBL" id="PPB79700.1"/>
    </source>
</evidence>
<organism evidence="1 2">
    <name type="scientific">Albidovulum inexpectatum</name>
    <dbReference type="NCBI Taxonomy" id="196587"/>
    <lineage>
        <taxon>Bacteria</taxon>
        <taxon>Pseudomonadati</taxon>
        <taxon>Pseudomonadota</taxon>
        <taxon>Alphaproteobacteria</taxon>
        <taxon>Rhodobacterales</taxon>
        <taxon>Paracoccaceae</taxon>
        <taxon>Albidovulum</taxon>
    </lineage>
</organism>